<reference evidence="2" key="1">
    <citation type="submission" date="2018-07" db="EMBL/GenBank/DDBJ databases">
        <title>A new Alphabaculovirus highly virulent isolated from Trichoplusia ni (TnSNPV).</title>
        <authorList>
            <person name="Bivian-Hernandez M.D.L.A."/>
            <person name="Del Rincon-Castro M.C."/>
            <person name="Ibarra J.E."/>
        </authorList>
    </citation>
    <scope>NUCLEOTIDE SEQUENCE</scope>
    <source>
        <strain evidence="2">LBIV-4</strain>
    </source>
</reference>
<dbReference type="GO" id="GO:0044423">
    <property type="term" value="C:virion component"/>
    <property type="evidence" value="ECO:0007669"/>
    <property type="project" value="InterPro"/>
</dbReference>
<feature type="region of interest" description="Disordered" evidence="1">
    <location>
        <begin position="1"/>
        <end position="20"/>
    </location>
</feature>
<feature type="compositionally biased region" description="Low complexity" evidence="1">
    <location>
        <begin position="8"/>
        <end position="20"/>
    </location>
</feature>
<protein>
    <submittedName>
        <fullName evidence="2">Gp41</fullName>
    </submittedName>
</protein>
<dbReference type="InterPro" id="IPR006790">
    <property type="entry name" value="Baculovirus_Gp41"/>
</dbReference>
<proteinExistence type="predicted"/>
<evidence type="ECO:0000313" key="2">
    <source>
        <dbReference type="EMBL" id="QBI90297.1"/>
    </source>
</evidence>
<evidence type="ECO:0000256" key="1">
    <source>
        <dbReference type="SAM" id="MobiDB-lite"/>
    </source>
</evidence>
<organism evidence="2">
    <name type="scientific">Trichoplusia ni single nucleopolyhedrovirus</name>
    <dbReference type="NCBI Taxonomy" id="332054"/>
    <lineage>
        <taxon>Viruses</taxon>
        <taxon>Viruses incertae sedis</taxon>
        <taxon>Naldaviricetes</taxon>
        <taxon>Lefavirales</taxon>
        <taxon>Baculoviridae</taxon>
        <taxon>Alphabaculovirus</taxon>
        <taxon>Alphabaculovirus trini</taxon>
    </lineage>
</organism>
<dbReference type="GO" id="GO:0005198">
    <property type="term" value="F:structural molecule activity"/>
    <property type="evidence" value="ECO:0007669"/>
    <property type="project" value="InterPro"/>
</dbReference>
<dbReference type="Pfam" id="PF04700">
    <property type="entry name" value="Baculo_gp41"/>
    <property type="match status" value="1"/>
</dbReference>
<accession>A0A481V9U3</accession>
<dbReference type="EMBL" id="MH577296">
    <property type="protein sequence ID" value="QBI90297.1"/>
    <property type="molecule type" value="Genomic_DNA"/>
</dbReference>
<sequence length="323" mass="36700">MNQQQQRTTSSAVPTKSSTSSVNDMWLNKCVDYMGKIIRYYSTNDMSHLSPQMLDLVSTIRNVCIETQPVDVNVTKRFDNDENLIKHYARLQQELGSSEITSDIFRSSFVYNVLPAYAHKFYNNNAAALHSSSVEEAARQLGFALEYQIAEAIATNTPIPLPFDQKIANDYMTLLLQRATIPQNIQNAIEYGMNDKQRYPRLLMINTIINNVIDDLFGGNGSDYYLYTLNERNRSRVLSLKRNISQLAPLSASTDIFKFIANLSTEKGINASLFESAAALTTTKNTESYKTPCQQSLTELAFQNEALRRFIFQQLSYKQNLNN</sequence>
<name>A0A481V9U3_9ABAC</name>